<evidence type="ECO:0000256" key="6">
    <source>
        <dbReference type="PIRNR" id="PIRNR001123"/>
    </source>
</evidence>
<keyword evidence="4 8" id="KW-0479">Metal-binding</keyword>
<dbReference type="Gene3D" id="2.40.30.40">
    <property type="entry name" value="Peptidase M42, domain 2"/>
    <property type="match status" value="1"/>
</dbReference>
<dbReference type="EMBL" id="HF951689">
    <property type="protein sequence ID" value="CCW35552.1"/>
    <property type="molecule type" value="Genomic_DNA"/>
</dbReference>
<comment type="similarity">
    <text evidence="1 6">Belongs to the peptidase M42 family.</text>
</comment>
<evidence type="ECO:0000256" key="3">
    <source>
        <dbReference type="ARBA" id="ARBA00022670"/>
    </source>
</evidence>
<feature type="binding site" evidence="8">
    <location>
        <position position="186"/>
    </location>
    <ligand>
        <name>Zn(2+)</name>
        <dbReference type="ChEBI" id="CHEBI:29105"/>
        <label>1</label>
    </ligand>
</feature>
<gene>
    <name evidence="9" type="ORF">CCALI_01739</name>
</gene>
<dbReference type="HOGENOM" id="CLU_047249_1_0_0"/>
<dbReference type="AlphaFoldDB" id="S0EVT2"/>
<keyword evidence="2" id="KW-0031">Aminopeptidase</keyword>
<evidence type="ECO:0000256" key="7">
    <source>
        <dbReference type="PIRSR" id="PIRSR001123-1"/>
    </source>
</evidence>
<protein>
    <submittedName>
        <fullName evidence="9">Cellulase M and related proteins</fullName>
    </submittedName>
</protein>
<evidence type="ECO:0000313" key="9">
    <source>
        <dbReference type="EMBL" id="CCW35552.1"/>
    </source>
</evidence>
<dbReference type="SUPFAM" id="SSF53187">
    <property type="entry name" value="Zn-dependent exopeptidases"/>
    <property type="match status" value="1"/>
</dbReference>
<dbReference type="PATRIC" id="fig|1303518.3.peg.1794"/>
<dbReference type="InterPro" id="IPR023367">
    <property type="entry name" value="Peptidase_M42_dom2"/>
</dbReference>
<feature type="binding site" evidence="8">
    <location>
        <position position="221"/>
    </location>
    <ligand>
        <name>Zn(2+)</name>
        <dbReference type="ChEBI" id="CHEBI:29105"/>
        <label>2</label>
    </ligand>
</feature>
<dbReference type="STRING" id="454171.CP488_02353"/>
<dbReference type="GO" id="GO:0046872">
    <property type="term" value="F:metal ion binding"/>
    <property type="evidence" value="ECO:0007669"/>
    <property type="project" value="UniProtKB-UniRule"/>
</dbReference>
<evidence type="ECO:0000256" key="5">
    <source>
        <dbReference type="ARBA" id="ARBA00022801"/>
    </source>
</evidence>
<feature type="binding site" evidence="8">
    <location>
        <position position="324"/>
    </location>
    <ligand>
        <name>Zn(2+)</name>
        <dbReference type="ChEBI" id="CHEBI:29105"/>
        <label>2</label>
    </ligand>
</feature>
<dbReference type="PIRSF" id="PIRSF001123">
    <property type="entry name" value="PepA_GA"/>
    <property type="match status" value="1"/>
</dbReference>
<comment type="cofactor">
    <cofactor evidence="8">
        <name>a divalent metal cation</name>
        <dbReference type="ChEBI" id="CHEBI:60240"/>
    </cofactor>
    <text evidence="8">Binds 2 divalent metal cations per subunit.</text>
</comment>
<proteinExistence type="inferred from homology"/>
<dbReference type="Pfam" id="PF05343">
    <property type="entry name" value="Peptidase_M42"/>
    <property type="match status" value="1"/>
</dbReference>
<keyword evidence="3" id="KW-0645">Protease</keyword>
<feature type="active site" description="Proton acceptor" evidence="7">
    <location>
        <position position="220"/>
    </location>
</feature>
<reference evidence="10" key="1">
    <citation type="submission" date="2013-03" db="EMBL/GenBank/DDBJ databases">
        <title>Genome sequence of Chthonomonas calidirosea, the first sequenced genome from the Armatimonadetes phylum (formally candidate division OP10).</title>
        <authorList>
            <person name="Lee K.C.Y."/>
            <person name="Morgan X.C."/>
            <person name="Dunfield P.F."/>
            <person name="Tamas I."/>
            <person name="Houghton K.M."/>
            <person name="Vyssotski M."/>
            <person name="Ryan J.L.J."/>
            <person name="Lagutin K."/>
            <person name="McDonald I.R."/>
            <person name="Stott M.B."/>
        </authorList>
    </citation>
    <scope>NUCLEOTIDE SEQUENCE [LARGE SCALE GENOMIC DNA]</scope>
    <source>
        <strain evidence="10">DSM 23976 / ICMP 18418 / T49</strain>
    </source>
</reference>
<dbReference type="InterPro" id="IPR008007">
    <property type="entry name" value="Peptidase_M42"/>
</dbReference>
<accession>S0EVT2</accession>
<dbReference type="eggNOG" id="COG1363">
    <property type="taxonomic scope" value="Bacteria"/>
</dbReference>
<feature type="binding site" evidence="8">
    <location>
        <position position="186"/>
    </location>
    <ligand>
        <name>Zn(2+)</name>
        <dbReference type="ChEBI" id="CHEBI:29105"/>
        <label>2</label>
    </ligand>
</feature>
<evidence type="ECO:0000256" key="4">
    <source>
        <dbReference type="ARBA" id="ARBA00022723"/>
    </source>
</evidence>
<dbReference type="InterPro" id="IPR051464">
    <property type="entry name" value="Peptidase_M42_aminopept"/>
</dbReference>
<feature type="binding site" evidence="8">
    <location>
        <position position="67"/>
    </location>
    <ligand>
        <name>Zn(2+)</name>
        <dbReference type="ChEBI" id="CHEBI:29105"/>
        <label>1</label>
    </ligand>
</feature>
<dbReference type="GO" id="GO:0006508">
    <property type="term" value="P:proteolysis"/>
    <property type="evidence" value="ECO:0007669"/>
    <property type="project" value="UniProtKB-KW"/>
</dbReference>
<organism evidence="9 10">
    <name type="scientific">Chthonomonas calidirosea (strain DSM 23976 / ICMP 18418 / T49)</name>
    <dbReference type="NCBI Taxonomy" id="1303518"/>
    <lineage>
        <taxon>Bacteria</taxon>
        <taxon>Bacillati</taxon>
        <taxon>Armatimonadota</taxon>
        <taxon>Chthonomonadia</taxon>
        <taxon>Chthonomonadales</taxon>
        <taxon>Chthonomonadaceae</taxon>
        <taxon>Chthonomonas</taxon>
    </lineage>
</organism>
<name>S0EVT2_CHTCT</name>
<keyword evidence="10" id="KW-1185">Reference proteome</keyword>
<keyword evidence="5" id="KW-0378">Hydrolase</keyword>
<dbReference type="InParanoid" id="S0EVT2"/>
<dbReference type="PANTHER" id="PTHR32481">
    <property type="entry name" value="AMINOPEPTIDASE"/>
    <property type="match status" value="1"/>
</dbReference>
<feature type="binding site" evidence="8">
    <location>
        <position position="243"/>
    </location>
    <ligand>
        <name>Zn(2+)</name>
        <dbReference type="ChEBI" id="CHEBI:29105"/>
        <label>1</label>
    </ligand>
</feature>
<evidence type="ECO:0000313" key="10">
    <source>
        <dbReference type="Proteomes" id="UP000014227"/>
    </source>
</evidence>
<dbReference type="PANTHER" id="PTHR32481:SF0">
    <property type="entry name" value="AMINOPEPTIDASE YPDE-RELATED"/>
    <property type="match status" value="1"/>
</dbReference>
<evidence type="ECO:0000256" key="2">
    <source>
        <dbReference type="ARBA" id="ARBA00022438"/>
    </source>
</evidence>
<dbReference type="GO" id="GO:0004177">
    <property type="term" value="F:aminopeptidase activity"/>
    <property type="evidence" value="ECO:0007669"/>
    <property type="project" value="UniProtKB-UniRule"/>
</dbReference>
<evidence type="ECO:0000256" key="1">
    <source>
        <dbReference type="ARBA" id="ARBA00006272"/>
    </source>
</evidence>
<evidence type="ECO:0000256" key="8">
    <source>
        <dbReference type="PIRSR" id="PIRSR001123-2"/>
    </source>
</evidence>
<sequence length="351" mass="38093">MADTKALSLIRELVALPGPPGQEEPVREFLKAHLTCFGYHLQTDSKGNLVVTLPGDPTRPSVVVTAHMDEIALMVTRIEEDGTLKVAPCGGIYPWKWGEAPIQVLTPTGPLPTILSFGSVHTEHEASVAHQARKGPLEWEKVCLFTGLSPAELEAMGVRPGLRAVLDPSRRTITKFGNHIAAYFLDDRADLAVWLLALEALAQQPLLNLGPLTFLATTSEEVGGEGARFYLQRHPADICIALEIGPKTPEANFVINAQPTIWVRDSYAAMEAIDGQLLTACCQTLGQQPHWQYLSRGGSDASCCAANGLVARPVTLGLPVENSHGYEIMHCQAPDELLRLLLAYLRSLAEN</sequence>
<dbReference type="KEGG" id="ccz:CCALI_01739"/>
<dbReference type="OrthoDB" id="9772053at2"/>
<dbReference type="RefSeq" id="WP_016483082.1">
    <property type="nucleotide sequence ID" value="NC_021487.1"/>
</dbReference>
<dbReference type="Proteomes" id="UP000014227">
    <property type="component" value="Chromosome I"/>
</dbReference>
<dbReference type="SUPFAM" id="SSF101821">
    <property type="entry name" value="Aminopeptidase/glucanase lid domain"/>
    <property type="match status" value="1"/>
</dbReference>
<dbReference type="Gene3D" id="3.40.630.10">
    <property type="entry name" value="Zn peptidases"/>
    <property type="match status" value="1"/>
</dbReference>